<dbReference type="Pfam" id="PF01535">
    <property type="entry name" value="PPR"/>
    <property type="match status" value="1"/>
</dbReference>
<sequence>MAASSFSTPLDVQFIAHSSDKPSPMFFTSPLRRKNFTKRLTVLCSSSKSPRKSPQTSSQSNHKNPSLSDQLKNLSTTTLSTSPKDDESHLLSKPKSTWVNPTKPKRSVLSLQRQKRSSYSYNPKMRELKSFAQKLNACDSSESAFVAALEEIPHPPTKENALLILNSLKPWQKTQMFFNWIKSQNLFPMETIFYNVAMKSLRYGRQFQVIEDLANEMISSGIELDNITYSTIITCAKKCSRFDKAMEWFERMYKTGLMPDEVTYSAILDVYANLGKVEEVLSLYERGRASGWKPDPVTFSVLGKMFGEAGDYDGIMYVLQEMKSIEVQPNLVVYNTLLDAMGKAGKPGFARSLFDEMIESGITPNEKTLTALVKIYGKARWARDALYLWERMRSNGWPMDFILYNTLLNMCADLGLEEEAEKLFEEMKKSENSRPDSWSYTAMLNIHGSGGNVKRSMELFEEMLELGVEINVMGCTCLIQCLGKARRIDDLVRVFDVSVQKGIKPDDRLCGCLLSVVSLCDNSEDINKVFTCLQQANPNLVAFINLLQQNVITFEVVKEEFRKILGETATEARRPFCNCLIDICRNQNLRERAHELLYLGSLYGLYPGLHNKTESEWCLDVRSLSVGAAQTALEEWMTTLSKIVQREEALPQLLSAQTGAGTHRFSQGLANSFASHVEKLAAPFRLREDRAGWFVATREDLVSWVHSRVPSVAATP</sequence>
<dbReference type="PANTHER" id="PTHR47447">
    <property type="entry name" value="OS03G0856100 PROTEIN"/>
    <property type="match status" value="1"/>
</dbReference>
<feature type="repeat" description="PPR" evidence="3">
    <location>
        <begin position="295"/>
        <end position="329"/>
    </location>
</feature>
<comment type="similarity">
    <text evidence="1">Belongs to the PPR family. P subfamily.</text>
</comment>
<dbReference type="GO" id="GO:0003729">
    <property type="term" value="F:mRNA binding"/>
    <property type="evidence" value="ECO:0007669"/>
    <property type="project" value="TreeGrafter"/>
</dbReference>
<dbReference type="KEGG" id="mcha:111014808"/>
<evidence type="ECO:0000256" key="4">
    <source>
        <dbReference type="SAM" id="MobiDB-lite"/>
    </source>
</evidence>
<feature type="repeat" description="PPR" evidence="3">
    <location>
        <begin position="225"/>
        <end position="259"/>
    </location>
</feature>
<dbReference type="Proteomes" id="UP000504603">
    <property type="component" value="Unplaced"/>
</dbReference>
<dbReference type="Gene3D" id="1.25.40.10">
    <property type="entry name" value="Tetratricopeptide repeat domain"/>
    <property type="match status" value="3"/>
</dbReference>
<dbReference type="AlphaFoldDB" id="A0A6J1CW10"/>
<dbReference type="GO" id="GO:0042134">
    <property type="term" value="F:rRNA primary transcript binding"/>
    <property type="evidence" value="ECO:0007669"/>
    <property type="project" value="TreeGrafter"/>
</dbReference>
<feature type="repeat" description="PPR" evidence="3">
    <location>
        <begin position="436"/>
        <end position="470"/>
    </location>
</feature>
<dbReference type="RefSeq" id="XP_022145326.1">
    <property type="nucleotide sequence ID" value="XM_022289634.1"/>
</dbReference>
<feature type="repeat" description="PPR" evidence="3">
    <location>
        <begin position="365"/>
        <end position="399"/>
    </location>
</feature>
<evidence type="ECO:0000256" key="1">
    <source>
        <dbReference type="ARBA" id="ARBA00007626"/>
    </source>
</evidence>
<dbReference type="GO" id="GO:0009570">
    <property type="term" value="C:chloroplast stroma"/>
    <property type="evidence" value="ECO:0007669"/>
    <property type="project" value="TreeGrafter"/>
</dbReference>
<protein>
    <submittedName>
        <fullName evidence="7">Pentatricopeptide repeat-containing protein At5g46580, chloroplastic</fullName>
    </submittedName>
</protein>
<dbReference type="GeneID" id="111014808"/>
<proteinExistence type="inferred from homology"/>
<dbReference type="NCBIfam" id="TIGR00756">
    <property type="entry name" value="PPR"/>
    <property type="match status" value="7"/>
</dbReference>
<feature type="region of interest" description="Disordered" evidence="4">
    <location>
        <begin position="39"/>
        <end position="117"/>
    </location>
</feature>
<reference evidence="7" key="1">
    <citation type="submission" date="2025-08" db="UniProtKB">
        <authorList>
            <consortium name="RefSeq"/>
        </authorList>
    </citation>
    <scope>IDENTIFICATION</scope>
    <source>
        <strain evidence="7">OHB3-1</strain>
    </source>
</reference>
<dbReference type="InterPro" id="IPR011990">
    <property type="entry name" value="TPR-like_helical_dom_sf"/>
</dbReference>
<feature type="compositionally biased region" description="Polar residues" evidence="4">
    <location>
        <begin position="43"/>
        <end position="73"/>
    </location>
</feature>
<dbReference type="Pfam" id="PF13812">
    <property type="entry name" value="PPR_3"/>
    <property type="match status" value="2"/>
</dbReference>
<dbReference type="Pfam" id="PF13041">
    <property type="entry name" value="PPR_2"/>
    <property type="match status" value="2"/>
</dbReference>
<feature type="domain" description="Smr" evidence="5">
    <location>
        <begin position="619"/>
        <end position="702"/>
    </location>
</feature>
<accession>A0A6J1CW10</accession>
<feature type="repeat" description="PPR" evidence="3">
    <location>
        <begin position="400"/>
        <end position="434"/>
    </location>
</feature>
<evidence type="ECO:0000313" key="7">
    <source>
        <dbReference type="RefSeq" id="XP_022145326.1"/>
    </source>
</evidence>
<evidence type="ECO:0000256" key="3">
    <source>
        <dbReference type="PROSITE-ProRule" id="PRU00708"/>
    </source>
</evidence>
<evidence type="ECO:0000256" key="2">
    <source>
        <dbReference type="ARBA" id="ARBA00022737"/>
    </source>
</evidence>
<feature type="repeat" description="PPR" evidence="3">
    <location>
        <begin position="471"/>
        <end position="505"/>
    </location>
</feature>
<keyword evidence="6" id="KW-1185">Reference proteome</keyword>
<evidence type="ECO:0000259" key="5">
    <source>
        <dbReference type="PROSITE" id="PS50828"/>
    </source>
</evidence>
<feature type="repeat" description="PPR" evidence="3">
    <location>
        <begin position="260"/>
        <end position="294"/>
    </location>
</feature>
<feature type="repeat" description="PPR" evidence="3">
    <location>
        <begin position="330"/>
        <end position="364"/>
    </location>
</feature>
<name>A0A6J1CW10_MOMCH</name>
<dbReference type="SUPFAM" id="SSF81901">
    <property type="entry name" value="HCP-like"/>
    <property type="match status" value="1"/>
</dbReference>
<dbReference type="PROSITE" id="PS50828">
    <property type="entry name" value="SMR"/>
    <property type="match status" value="1"/>
</dbReference>
<evidence type="ECO:0000313" key="6">
    <source>
        <dbReference type="Proteomes" id="UP000504603"/>
    </source>
</evidence>
<dbReference type="InterPro" id="IPR002885">
    <property type="entry name" value="PPR_rpt"/>
</dbReference>
<gene>
    <name evidence="7" type="primary">LOC111014808</name>
</gene>
<dbReference type="OrthoDB" id="185373at2759"/>
<dbReference type="InterPro" id="IPR002625">
    <property type="entry name" value="Smr_dom"/>
</dbReference>
<organism evidence="6 7">
    <name type="scientific">Momordica charantia</name>
    <name type="common">Bitter gourd</name>
    <name type="synonym">Balsam pear</name>
    <dbReference type="NCBI Taxonomy" id="3673"/>
    <lineage>
        <taxon>Eukaryota</taxon>
        <taxon>Viridiplantae</taxon>
        <taxon>Streptophyta</taxon>
        <taxon>Embryophyta</taxon>
        <taxon>Tracheophyta</taxon>
        <taxon>Spermatophyta</taxon>
        <taxon>Magnoliopsida</taxon>
        <taxon>eudicotyledons</taxon>
        <taxon>Gunneridae</taxon>
        <taxon>Pentapetalae</taxon>
        <taxon>rosids</taxon>
        <taxon>fabids</taxon>
        <taxon>Cucurbitales</taxon>
        <taxon>Cucurbitaceae</taxon>
        <taxon>Momordiceae</taxon>
        <taxon>Momordica</taxon>
    </lineage>
</organism>
<dbReference type="PROSITE" id="PS51375">
    <property type="entry name" value="PPR"/>
    <property type="match status" value="8"/>
</dbReference>
<dbReference type="GO" id="GO:0045727">
    <property type="term" value="P:positive regulation of translation"/>
    <property type="evidence" value="ECO:0007669"/>
    <property type="project" value="TreeGrafter"/>
</dbReference>
<dbReference type="PANTHER" id="PTHR47447:SF3">
    <property type="entry name" value="OS03G0856100 PROTEIN"/>
    <property type="match status" value="1"/>
</dbReference>
<keyword evidence="2" id="KW-0677">Repeat</keyword>